<proteinExistence type="predicted"/>
<reference evidence="1 2" key="1">
    <citation type="journal article" date="2022" name="New Phytol.">
        <title>Ecological generalism drives hyperdiversity of secondary metabolite gene clusters in xylarialean endophytes.</title>
        <authorList>
            <person name="Franco M.E.E."/>
            <person name="Wisecaver J.H."/>
            <person name="Arnold A.E."/>
            <person name="Ju Y.M."/>
            <person name="Slot J.C."/>
            <person name="Ahrendt S."/>
            <person name="Moore L.P."/>
            <person name="Eastman K.E."/>
            <person name="Scott K."/>
            <person name="Konkel Z."/>
            <person name="Mondo S.J."/>
            <person name="Kuo A."/>
            <person name="Hayes R.D."/>
            <person name="Haridas S."/>
            <person name="Andreopoulos B."/>
            <person name="Riley R."/>
            <person name="LaButti K."/>
            <person name="Pangilinan J."/>
            <person name="Lipzen A."/>
            <person name="Amirebrahimi M."/>
            <person name="Yan J."/>
            <person name="Adam C."/>
            <person name="Keymanesh K."/>
            <person name="Ng V."/>
            <person name="Louie K."/>
            <person name="Northen T."/>
            <person name="Drula E."/>
            <person name="Henrissat B."/>
            <person name="Hsieh H.M."/>
            <person name="Youens-Clark K."/>
            <person name="Lutzoni F."/>
            <person name="Miadlikowska J."/>
            <person name="Eastwood D.C."/>
            <person name="Hamelin R.C."/>
            <person name="Grigoriev I.V."/>
            <person name="U'Ren J.M."/>
        </authorList>
    </citation>
    <scope>NUCLEOTIDE SEQUENCE [LARGE SCALE GENOMIC DNA]</scope>
    <source>
        <strain evidence="1 2">ER1909</strain>
    </source>
</reference>
<evidence type="ECO:0000313" key="2">
    <source>
        <dbReference type="Proteomes" id="UP001497680"/>
    </source>
</evidence>
<sequence>MMLYDNFPYQDINLRRRYDFLLVEELKIKYCTMSQKDISVQTFNFHLRAFYDSWDFEPTIAKHLLVVYRINTFLQIVVAFYTKSLALLAD</sequence>
<evidence type="ECO:0000313" key="1">
    <source>
        <dbReference type="EMBL" id="KAI6084775.1"/>
    </source>
</evidence>
<protein>
    <submittedName>
        <fullName evidence="1">Uncharacterized protein</fullName>
    </submittedName>
</protein>
<dbReference type="EMBL" id="MU394333">
    <property type="protein sequence ID" value="KAI6084775.1"/>
    <property type="molecule type" value="Genomic_DNA"/>
</dbReference>
<keyword evidence="2" id="KW-1185">Reference proteome</keyword>
<dbReference type="Proteomes" id="UP001497680">
    <property type="component" value="Unassembled WGS sequence"/>
</dbReference>
<gene>
    <name evidence="1" type="ORF">F4821DRAFT_261672</name>
</gene>
<organism evidence="1 2">
    <name type="scientific">Hypoxylon rubiginosum</name>
    <dbReference type="NCBI Taxonomy" id="110542"/>
    <lineage>
        <taxon>Eukaryota</taxon>
        <taxon>Fungi</taxon>
        <taxon>Dikarya</taxon>
        <taxon>Ascomycota</taxon>
        <taxon>Pezizomycotina</taxon>
        <taxon>Sordariomycetes</taxon>
        <taxon>Xylariomycetidae</taxon>
        <taxon>Xylariales</taxon>
        <taxon>Hypoxylaceae</taxon>
        <taxon>Hypoxylon</taxon>
    </lineage>
</organism>
<comment type="caution">
    <text evidence="1">The sequence shown here is derived from an EMBL/GenBank/DDBJ whole genome shotgun (WGS) entry which is preliminary data.</text>
</comment>
<name>A0ACC0CXF5_9PEZI</name>
<accession>A0ACC0CXF5</accession>